<reference evidence="3 4" key="1">
    <citation type="submission" date="2015-09" db="EMBL/GenBank/DDBJ databases">
        <title>Draft genome of the parasitic nematode Teladorsagia circumcincta isolate WARC Sus (inbred).</title>
        <authorList>
            <person name="Mitreva M."/>
        </authorList>
    </citation>
    <scope>NUCLEOTIDE SEQUENCE [LARGE SCALE GENOMIC DNA]</scope>
    <source>
        <strain evidence="3 4">S</strain>
    </source>
</reference>
<organism evidence="3 4">
    <name type="scientific">Teladorsagia circumcincta</name>
    <name type="common">Brown stomach worm</name>
    <name type="synonym">Ostertagia circumcincta</name>
    <dbReference type="NCBI Taxonomy" id="45464"/>
    <lineage>
        <taxon>Eukaryota</taxon>
        <taxon>Metazoa</taxon>
        <taxon>Ecdysozoa</taxon>
        <taxon>Nematoda</taxon>
        <taxon>Chromadorea</taxon>
        <taxon>Rhabditida</taxon>
        <taxon>Rhabditina</taxon>
        <taxon>Rhabditomorpha</taxon>
        <taxon>Strongyloidea</taxon>
        <taxon>Trichostrongylidae</taxon>
        <taxon>Teladorsagia</taxon>
    </lineage>
</organism>
<proteinExistence type="predicted"/>
<dbReference type="OrthoDB" id="21525at2759"/>
<feature type="coiled-coil region" evidence="1">
    <location>
        <begin position="268"/>
        <end position="404"/>
    </location>
</feature>
<dbReference type="EMBL" id="KZ353340">
    <property type="protein sequence ID" value="PIO61594.1"/>
    <property type="molecule type" value="Genomic_DNA"/>
</dbReference>
<evidence type="ECO:0000256" key="1">
    <source>
        <dbReference type="SAM" id="Coils"/>
    </source>
</evidence>
<keyword evidence="4" id="KW-1185">Reference proteome</keyword>
<evidence type="ECO:0000313" key="4">
    <source>
        <dbReference type="Proteomes" id="UP000230423"/>
    </source>
</evidence>
<gene>
    <name evidence="3" type="ORF">TELCIR_16877</name>
</gene>
<feature type="coiled-coil region" evidence="1">
    <location>
        <begin position="161"/>
        <end position="216"/>
    </location>
</feature>
<protein>
    <submittedName>
        <fullName evidence="3">Uncharacterized protein</fullName>
    </submittedName>
</protein>
<evidence type="ECO:0000313" key="3">
    <source>
        <dbReference type="EMBL" id="PIO61594.1"/>
    </source>
</evidence>
<keyword evidence="1" id="KW-0175">Coiled coil</keyword>
<dbReference type="AlphaFoldDB" id="A0A2G9TUD4"/>
<sequence length="407" mass="45720">MGCGCGLFESTFFTFQFAKLAKKIVTRPVVNEVNDDGLLSKCLREIELLKQELESKKIRRQTWAPGNGPLLPSRAGSFSPPRKRERALGAIEECGGQTSDEKIWSTGLDMEEKPDAGDGLVIPIFVQNERRSISKVDVDAQTSEPYPVDRSDEVATLKKGNASLAEQLSAKTKLCKELETQITENDANPSDRKRLLHRIEEQYEELCKLRKEVSQTKAFALKDADSLALERASEIESLKEALAASVGQVEMATRLAADTRESVERELEQRYSAALKASEEEVQQLRKDNTDLSSRIDILLRSSGCVTEEEAMSLREEITELKDVIERKNKALEVAKMHQDELEACSVTVERLSREKKDLTMRLKLKTENVEMLSSRVNSLRDEINEKQAEITKAKNASKSAEVNLEK</sequence>
<accession>A0A2G9TUD4</accession>
<name>A0A2G9TUD4_TELCI</name>
<evidence type="ECO:0000256" key="2">
    <source>
        <dbReference type="SAM" id="MobiDB-lite"/>
    </source>
</evidence>
<feature type="non-terminal residue" evidence="3">
    <location>
        <position position="407"/>
    </location>
</feature>
<dbReference type="Proteomes" id="UP000230423">
    <property type="component" value="Unassembled WGS sequence"/>
</dbReference>
<feature type="region of interest" description="Disordered" evidence="2">
    <location>
        <begin position="61"/>
        <end position="81"/>
    </location>
</feature>